<dbReference type="Pfam" id="PF03888">
    <property type="entry name" value="MucB_RseB"/>
    <property type="match status" value="1"/>
</dbReference>
<feature type="domain" description="MucB/RseB C-terminal" evidence="6">
    <location>
        <begin position="269"/>
        <end position="369"/>
    </location>
</feature>
<evidence type="ECO:0000256" key="3">
    <source>
        <dbReference type="ARBA" id="ARBA00022729"/>
    </source>
</evidence>
<keyword evidence="3" id="KW-0732">Signal</keyword>
<protein>
    <submittedName>
        <fullName evidence="7">Sigma factor AlgU regulatory protein MucB</fullName>
    </submittedName>
</protein>
<accession>A0A6S7B676</accession>
<dbReference type="InterPro" id="IPR033436">
    <property type="entry name" value="MucB/RseB_C"/>
</dbReference>
<evidence type="ECO:0000256" key="1">
    <source>
        <dbReference type="ARBA" id="ARBA00004418"/>
    </source>
</evidence>
<dbReference type="PANTHER" id="PTHR38782">
    <property type="match status" value="1"/>
</dbReference>
<dbReference type="InterPro" id="IPR005588">
    <property type="entry name" value="MucB_RseB"/>
</dbReference>
<dbReference type="AlphaFoldDB" id="A0A6S7B676"/>
<dbReference type="Gene3D" id="3.30.200.100">
    <property type="entry name" value="MucB/RseB, C-terminal domain"/>
    <property type="match status" value="1"/>
</dbReference>
<dbReference type="InterPro" id="IPR038484">
    <property type="entry name" value="MucB/RseB_C_sf"/>
</dbReference>
<dbReference type="Proteomes" id="UP000494115">
    <property type="component" value="Unassembled WGS sequence"/>
</dbReference>
<dbReference type="Gene3D" id="2.50.20.10">
    <property type="entry name" value="Lipoprotein localisation LolA/LolB/LppX"/>
    <property type="match status" value="1"/>
</dbReference>
<organism evidence="7 8">
    <name type="scientific">Pararobbsia alpina</name>
    <dbReference type="NCBI Taxonomy" id="621374"/>
    <lineage>
        <taxon>Bacteria</taxon>
        <taxon>Pseudomonadati</taxon>
        <taxon>Pseudomonadota</taxon>
        <taxon>Betaproteobacteria</taxon>
        <taxon>Burkholderiales</taxon>
        <taxon>Burkholderiaceae</taxon>
        <taxon>Pararobbsia</taxon>
    </lineage>
</organism>
<evidence type="ECO:0000259" key="5">
    <source>
        <dbReference type="Pfam" id="PF03888"/>
    </source>
</evidence>
<dbReference type="InterPro" id="IPR033434">
    <property type="entry name" value="MucB/RseB_N"/>
</dbReference>
<keyword evidence="4" id="KW-0574">Periplasm</keyword>
<proteinExistence type="inferred from homology"/>
<evidence type="ECO:0000256" key="4">
    <source>
        <dbReference type="ARBA" id="ARBA00022764"/>
    </source>
</evidence>
<dbReference type="RefSeq" id="WP_175104920.1">
    <property type="nucleotide sequence ID" value="NZ_CADIKM010000008.1"/>
</dbReference>
<evidence type="ECO:0000313" key="8">
    <source>
        <dbReference type="Proteomes" id="UP000494115"/>
    </source>
</evidence>
<gene>
    <name evidence="7" type="primary">mucB</name>
    <name evidence="7" type="ORF">LMG28138_02349</name>
</gene>
<dbReference type="EMBL" id="CADIKM010000008">
    <property type="protein sequence ID" value="CAB3787050.1"/>
    <property type="molecule type" value="Genomic_DNA"/>
</dbReference>
<name>A0A6S7B676_9BURK</name>
<dbReference type="GO" id="GO:0032885">
    <property type="term" value="P:regulation of polysaccharide biosynthetic process"/>
    <property type="evidence" value="ECO:0007669"/>
    <property type="project" value="TreeGrafter"/>
</dbReference>
<dbReference type="PIRSF" id="PIRSF005427">
    <property type="entry name" value="RseB"/>
    <property type="match status" value="1"/>
</dbReference>
<keyword evidence="8" id="KW-1185">Reference proteome</keyword>
<reference evidence="7 8" key="1">
    <citation type="submission" date="2020-04" db="EMBL/GenBank/DDBJ databases">
        <authorList>
            <person name="De Canck E."/>
        </authorList>
    </citation>
    <scope>NUCLEOTIDE SEQUENCE [LARGE SCALE GENOMIC DNA]</scope>
    <source>
        <strain evidence="7 8">LMG 28138</strain>
    </source>
</reference>
<dbReference type="PANTHER" id="PTHR38782:SF1">
    <property type="entry name" value="SIGMA-E FACTOR REGULATORY PROTEIN RSEB"/>
    <property type="match status" value="1"/>
</dbReference>
<dbReference type="CDD" id="cd16327">
    <property type="entry name" value="RseB"/>
    <property type="match status" value="1"/>
</dbReference>
<dbReference type="Pfam" id="PF17188">
    <property type="entry name" value="MucB_RseB_C"/>
    <property type="match status" value="1"/>
</dbReference>
<dbReference type="GO" id="GO:0030288">
    <property type="term" value="C:outer membrane-bounded periplasmic space"/>
    <property type="evidence" value="ECO:0007669"/>
    <property type="project" value="TreeGrafter"/>
</dbReference>
<sequence>MRGSRVVGRSEVKRLQMAAVSLFTVILLVAGVVRAGGAFAASTSDAALASAAGTPGSAVSTGGLSPPPASHADAAAWLTRIDRAAKQENFEGTFIYQRGNSFQSSRIVHYVDHGNEYERVEGLDGRPQRTLRKNDDVWTFLPDRKLCIVDKRENKFAFPSLLAGGVAHVLDAYDVRVVGTDRVAGFDARVIMLVPKDGYRFAFQIWYDKKTSLLLRAQTLDANNQVLEQIAFSQLSFSVDNGHRTVASALRDMSGWNVVHPPLDSVDMAAEGWVVPQTIAGFHAIRELRRPMAAREAGAAPIQVDQAVYSDGLSAVSVFVEPVGKSDRKEGIASSGATHILVRKAGNFWITVVGEVPQLALQQFASAIEYKPSK</sequence>
<dbReference type="GO" id="GO:0045152">
    <property type="term" value="F:antisigma factor binding"/>
    <property type="evidence" value="ECO:0007669"/>
    <property type="project" value="TreeGrafter"/>
</dbReference>
<feature type="domain" description="MucB/RseB N-terminal" evidence="5">
    <location>
        <begin position="73"/>
        <end position="242"/>
    </location>
</feature>
<evidence type="ECO:0000313" key="7">
    <source>
        <dbReference type="EMBL" id="CAB3787050.1"/>
    </source>
</evidence>
<comment type="subcellular location">
    <subcellularLocation>
        <location evidence="1">Periplasm</location>
    </subcellularLocation>
</comment>
<evidence type="ECO:0000259" key="6">
    <source>
        <dbReference type="Pfam" id="PF17188"/>
    </source>
</evidence>
<evidence type="ECO:0000256" key="2">
    <source>
        <dbReference type="ARBA" id="ARBA00008150"/>
    </source>
</evidence>
<comment type="similarity">
    <text evidence="2">Belongs to the RseB family.</text>
</comment>